<sequence length="174" mass="19237">MTMKNSIQQSNPVPWLACSACIVFSAATIAAPAAPLPAANKTTSVTDKQCYTYDGERLPLRTKTTSVSEYVEHIRKNPRRKAAMDKAAQKIAGYLNLETKGVGIIALRTSKGFTQLELARNTGLQQSYLSRIENNRQSLRDETVTKLASALGVTDDEVRSAFKNHWKYLESKQA</sequence>
<gene>
    <name evidence="3" type="ORF">NCTC12229_02317</name>
</gene>
<accession>A0A378X8K8</accession>
<evidence type="ECO:0000259" key="2">
    <source>
        <dbReference type="PROSITE" id="PS50943"/>
    </source>
</evidence>
<organism evidence="3 4">
    <name type="scientific">Neisseria zoodegmatis</name>
    <dbReference type="NCBI Taxonomy" id="326523"/>
    <lineage>
        <taxon>Bacteria</taxon>
        <taxon>Pseudomonadati</taxon>
        <taxon>Pseudomonadota</taxon>
        <taxon>Betaproteobacteria</taxon>
        <taxon>Neisseriales</taxon>
        <taxon>Neisseriaceae</taxon>
        <taxon>Neisseria</taxon>
    </lineage>
</organism>
<dbReference type="Gene3D" id="6.10.250.2240">
    <property type="match status" value="1"/>
</dbReference>
<protein>
    <submittedName>
        <fullName evidence="3">Phage associated protein</fullName>
    </submittedName>
</protein>
<name>A0A378X8K8_9NEIS</name>
<dbReference type="Proteomes" id="UP000254055">
    <property type="component" value="Unassembled WGS sequence"/>
</dbReference>
<dbReference type="PROSITE" id="PS50943">
    <property type="entry name" value="HTH_CROC1"/>
    <property type="match status" value="1"/>
</dbReference>
<evidence type="ECO:0000256" key="1">
    <source>
        <dbReference type="SAM" id="SignalP"/>
    </source>
</evidence>
<dbReference type="CDD" id="cd00093">
    <property type="entry name" value="HTH_XRE"/>
    <property type="match status" value="1"/>
</dbReference>
<dbReference type="AlphaFoldDB" id="A0A378X8K8"/>
<evidence type="ECO:0000313" key="3">
    <source>
        <dbReference type="EMBL" id="SUA48893.1"/>
    </source>
</evidence>
<reference evidence="3 4" key="1">
    <citation type="submission" date="2018-06" db="EMBL/GenBank/DDBJ databases">
        <authorList>
            <consortium name="Pathogen Informatics"/>
            <person name="Doyle S."/>
        </authorList>
    </citation>
    <scope>NUCLEOTIDE SEQUENCE [LARGE SCALE GENOMIC DNA]</scope>
    <source>
        <strain evidence="3 4">NCTC12229</strain>
    </source>
</reference>
<keyword evidence="1" id="KW-0732">Signal</keyword>
<proteinExistence type="predicted"/>
<feature type="domain" description="HTH cro/C1-type" evidence="2">
    <location>
        <begin position="104"/>
        <end position="158"/>
    </location>
</feature>
<dbReference type="SUPFAM" id="SSF47413">
    <property type="entry name" value="lambda repressor-like DNA-binding domains"/>
    <property type="match status" value="1"/>
</dbReference>
<dbReference type="RefSeq" id="WP_258553622.1">
    <property type="nucleotide sequence ID" value="NZ_UGRS01000003.1"/>
</dbReference>
<dbReference type="GO" id="GO:0003677">
    <property type="term" value="F:DNA binding"/>
    <property type="evidence" value="ECO:0007669"/>
    <property type="project" value="InterPro"/>
</dbReference>
<evidence type="ECO:0000313" key="4">
    <source>
        <dbReference type="Proteomes" id="UP000254055"/>
    </source>
</evidence>
<dbReference type="InterPro" id="IPR001387">
    <property type="entry name" value="Cro/C1-type_HTH"/>
</dbReference>
<feature type="chain" id="PRO_5016805151" evidence="1">
    <location>
        <begin position="34"/>
        <end position="174"/>
    </location>
</feature>
<feature type="signal peptide" evidence="1">
    <location>
        <begin position="1"/>
        <end position="33"/>
    </location>
</feature>
<dbReference type="EMBL" id="UGRS01000003">
    <property type="protein sequence ID" value="SUA48893.1"/>
    <property type="molecule type" value="Genomic_DNA"/>
</dbReference>
<dbReference type="SMART" id="SM00530">
    <property type="entry name" value="HTH_XRE"/>
    <property type="match status" value="1"/>
</dbReference>
<dbReference type="Pfam" id="PF01381">
    <property type="entry name" value="HTH_3"/>
    <property type="match status" value="1"/>
</dbReference>
<dbReference type="Gene3D" id="1.10.260.40">
    <property type="entry name" value="lambda repressor-like DNA-binding domains"/>
    <property type="match status" value="1"/>
</dbReference>
<dbReference type="InterPro" id="IPR010982">
    <property type="entry name" value="Lambda_DNA-bd_dom_sf"/>
</dbReference>